<dbReference type="InterPro" id="IPR007197">
    <property type="entry name" value="rSAM"/>
</dbReference>
<dbReference type="SFLD" id="SFLDG01386">
    <property type="entry name" value="main_SPASM_domain-containing"/>
    <property type="match status" value="1"/>
</dbReference>
<dbReference type="Proteomes" id="UP000063234">
    <property type="component" value="Chromosome"/>
</dbReference>
<evidence type="ECO:0000256" key="7">
    <source>
        <dbReference type="ARBA" id="ARBA00023004"/>
    </source>
</evidence>
<dbReference type="RefSeq" id="WP_068548608.1">
    <property type="nucleotide sequence ID" value="NZ_AP013035.1"/>
</dbReference>
<organism evidence="14 15">
    <name type="scientific">Thermosulfidibacter takaii (strain DSM 17441 / JCM 13301 / NBRC 103674 / ABI70S6)</name>
    <dbReference type="NCBI Taxonomy" id="1298851"/>
    <lineage>
        <taxon>Bacteria</taxon>
        <taxon>Pseudomonadati</taxon>
        <taxon>Thermosulfidibacterota</taxon>
        <taxon>Thermosulfidibacteria</taxon>
        <taxon>Thermosulfidibacterales</taxon>
        <taxon>Thermosulfidibacteraceae</taxon>
    </lineage>
</organism>
<dbReference type="InterPro" id="IPR050105">
    <property type="entry name" value="MoCo_biosynth_MoaA/MoaC"/>
</dbReference>
<dbReference type="GO" id="GO:0061798">
    <property type="term" value="F:GTP 3',8'-cyclase activity"/>
    <property type="evidence" value="ECO:0007669"/>
    <property type="project" value="UniProtKB-EC"/>
</dbReference>
<dbReference type="PANTHER" id="PTHR22960:SF0">
    <property type="entry name" value="MOLYBDENUM COFACTOR BIOSYNTHESIS PROTEIN 1"/>
    <property type="match status" value="1"/>
</dbReference>
<gene>
    <name evidence="14" type="primary">moaA</name>
    <name evidence="14" type="ORF">TST_0079</name>
</gene>
<dbReference type="PATRIC" id="fig|1298851.3.peg.82"/>
<evidence type="ECO:0000256" key="6">
    <source>
        <dbReference type="ARBA" id="ARBA00022741"/>
    </source>
</evidence>
<keyword evidence="10" id="KW-0501">Molybdenum cofactor biosynthesis</keyword>
<dbReference type="InterPro" id="IPR013483">
    <property type="entry name" value="MoaA"/>
</dbReference>
<reference evidence="15" key="1">
    <citation type="journal article" date="2018" name="Science">
        <title>A primordial and reversible TCA cycle in a facultatively chemolithoautotrophic thermophile.</title>
        <authorList>
            <person name="Nunoura T."/>
            <person name="Chikaraishi Y."/>
            <person name="Izaki R."/>
            <person name="Suwa T."/>
            <person name="Sato T."/>
            <person name="Harada T."/>
            <person name="Mori K."/>
            <person name="Kato Y."/>
            <person name="Miyazaki M."/>
            <person name="Shimamura S."/>
            <person name="Yanagawa K."/>
            <person name="Shuto A."/>
            <person name="Ohkouchi N."/>
            <person name="Fujita N."/>
            <person name="Takaki Y."/>
            <person name="Atomi H."/>
            <person name="Takai K."/>
        </authorList>
    </citation>
    <scope>NUCLEOTIDE SEQUENCE [LARGE SCALE GENOMIC DNA]</scope>
    <source>
        <strain evidence="15">DSM 17441 / JCM 13301 / NBRC 103674 / ABI70S6</strain>
    </source>
</reference>
<evidence type="ECO:0000313" key="14">
    <source>
        <dbReference type="EMBL" id="BAT70889.1"/>
    </source>
</evidence>
<comment type="cofactor">
    <cofactor evidence="1">
        <name>[4Fe-4S] cluster</name>
        <dbReference type="ChEBI" id="CHEBI:49883"/>
    </cofactor>
</comment>
<keyword evidence="5" id="KW-0479">Metal-binding</keyword>
<dbReference type="UniPathway" id="UPA00344"/>
<evidence type="ECO:0000256" key="9">
    <source>
        <dbReference type="ARBA" id="ARBA00023134"/>
    </source>
</evidence>
<evidence type="ECO:0000256" key="2">
    <source>
        <dbReference type="ARBA" id="ARBA00012167"/>
    </source>
</evidence>
<dbReference type="SFLD" id="SFLDS00029">
    <property type="entry name" value="Radical_SAM"/>
    <property type="match status" value="1"/>
</dbReference>
<dbReference type="Gene3D" id="3.20.20.70">
    <property type="entry name" value="Aldolase class I"/>
    <property type="match status" value="1"/>
</dbReference>
<dbReference type="GO" id="GO:0061799">
    <property type="term" value="F:cyclic pyranopterin monophosphate synthase activity"/>
    <property type="evidence" value="ECO:0007669"/>
    <property type="project" value="TreeGrafter"/>
</dbReference>
<feature type="domain" description="Radical SAM core" evidence="13">
    <location>
        <begin position="1"/>
        <end position="217"/>
    </location>
</feature>
<evidence type="ECO:0000256" key="1">
    <source>
        <dbReference type="ARBA" id="ARBA00001966"/>
    </source>
</evidence>
<dbReference type="InterPro" id="IPR040064">
    <property type="entry name" value="MoaA-like"/>
</dbReference>
<evidence type="ECO:0000259" key="13">
    <source>
        <dbReference type="PROSITE" id="PS51918"/>
    </source>
</evidence>
<keyword evidence="6" id="KW-0547">Nucleotide-binding</keyword>
<dbReference type="SFLD" id="SFLDG01067">
    <property type="entry name" value="SPASM/twitch_domain_containing"/>
    <property type="match status" value="1"/>
</dbReference>
<dbReference type="GO" id="GO:0046872">
    <property type="term" value="F:metal ion binding"/>
    <property type="evidence" value="ECO:0007669"/>
    <property type="project" value="UniProtKB-KW"/>
</dbReference>
<dbReference type="InterPro" id="IPR013785">
    <property type="entry name" value="Aldolase_TIM"/>
</dbReference>
<dbReference type="PROSITE" id="PS01305">
    <property type="entry name" value="MOAA_NIFB_PQQE"/>
    <property type="match status" value="1"/>
</dbReference>
<evidence type="ECO:0000313" key="15">
    <source>
        <dbReference type="Proteomes" id="UP000063234"/>
    </source>
</evidence>
<name>A0A0S3QRH0_THET7</name>
<keyword evidence="7" id="KW-0408">Iron</keyword>
<dbReference type="GO" id="GO:0051539">
    <property type="term" value="F:4 iron, 4 sulfur cluster binding"/>
    <property type="evidence" value="ECO:0007669"/>
    <property type="project" value="UniProtKB-KW"/>
</dbReference>
<dbReference type="OrthoDB" id="9763993at2"/>
<dbReference type="Pfam" id="PF04055">
    <property type="entry name" value="Radical_SAM"/>
    <property type="match status" value="1"/>
</dbReference>
<evidence type="ECO:0000256" key="8">
    <source>
        <dbReference type="ARBA" id="ARBA00023014"/>
    </source>
</evidence>
<comment type="catalytic activity">
    <reaction evidence="12">
        <text>GTP + AH2 + S-adenosyl-L-methionine = (8S)-3',8-cyclo-7,8-dihydroguanosine 5'-triphosphate + 5'-deoxyadenosine + L-methionine + A + H(+)</text>
        <dbReference type="Rhea" id="RHEA:49576"/>
        <dbReference type="ChEBI" id="CHEBI:13193"/>
        <dbReference type="ChEBI" id="CHEBI:15378"/>
        <dbReference type="ChEBI" id="CHEBI:17319"/>
        <dbReference type="ChEBI" id="CHEBI:17499"/>
        <dbReference type="ChEBI" id="CHEBI:37565"/>
        <dbReference type="ChEBI" id="CHEBI:57844"/>
        <dbReference type="ChEBI" id="CHEBI:59789"/>
        <dbReference type="ChEBI" id="CHEBI:131766"/>
        <dbReference type="EC" id="4.1.99.22"/>
    </reaction>
</comment>
<evidence type="ECO:0000256" key="3">
    <source>
        <dbReference type="ARBA" id="ARBA00022485"/>
    </source>
</evidence>
<evidence type="ECO:0000256" key="11">
    <source>
        <dbReference type="ARBA" id="ARBA00023239"/>
    </source>
</evidence>
<evidence type="ECO:0000256" key="12">
    <source>
        <dbReference type="ARBA" id="ARBA00048697"/>
    </source>
</evidence>
<accession>A0A0S3QRH0</accession>
<dbReference type="EC" id="4.1.99.22" evidence="2"/>
<sequence>MDIYLRLSLTDRCNMRCFYCAPKGYKKLLRRDLLSFENILFVLGILKSMGMRKLRITGGEPLLRKGFAAFIKKVSKLDIHEVCISTNGSLLKDYAGVLKESGVKRVNVSLDSLNEGKFMLITGRNLLRDVIEGIDAVLERGLEVKVNTVAMRGINDDEVFDLLGFAKERELTLRFIEFMPFPHAKHKFSQYFIPYRELLEIIRERYAVEYAGFKGVAEEFWVKELGIKVGFIAPVSKPFCGGCNRLRITADGKLRVCLHSPKEFDLKGILREGACRERIAAVVSKALEIKRSIKEPAWEARRDMVGIGG</sequence>
<keyword evidence="3" id="KW-0004">4Fe-4S</keyword>
<dbReference type="CDD" id="cd21117">
    <property type="entry name" value="Twitch_MoaA"/>
    <property type="match status" value="1"/>
</dbReference>
<protein>
    <recommendedName>
        <fullName evidence="2">GTP 3',8-cyclase</fullName>
        <ecNumber evidence="2">4.1.99.22</ecNumber>
    </recommendedName>
</protein>
<dbReference type="InterPro" id="IPR058240">
    <property type="entry name" value="rSAM_sf"/>
</dbReference>
<dbReference type="CDD" id="cd01335">
    <property type="entry name" value="Radical_SAM"/>
    <property type="match status" value="1"/>
</dbReference>
<keyword evidence="15" id="KW-1185">Reference proteome</keyword>
<dbReference type="EMBL" id="AP013035">
    <property type="protein sequence ID" value="BAT70889.1"/>
    <property type="molecule type" value="Genomic_DNA"/>
</dbReference>
<dbReference type="KEGG" id="ttk:TST_0079"/>
<dbReference type="Pfam" id="PF06463">
    <property type="entry name" value="Mob_synth_C"/>
    <property type="match status" value="1"/>
</dbReference>
<keyword evidence="8" id="KW-0411">Iron-sulfur</keyword>
<proteinExistence type="predicted"/>
<keyword evidence="11" id="KW-0456">Lyase</keyword>
<dbReference type="SMART" id="SM00729">
    <property type="entry name" value="Elp3"/>
    <property type="match status" value="1"/>
</dbReference>
<dbReference type="STRING" id="1298851.TST_0079"/>
<dbReference type="GO" id="GO:0006777">
    <property type="term" value="P:Mo-molybdopterin cofactor biosynthetic process"/>
    <property type="evidence" value="ECO:0007669"/>
    <property type="project" value="UniProtKB-KW"/>
</dbReference>
<dbReference type="NCBIfam" id="TIGR02666">
    <property type="entry name" value="moaA"/>
    <property type="match status" value="1"/>
</dbReference>
<evidence type="ECO:0000256" key="10">
    <source>
        <dbReference type="ARBA" id="ARBA00023150"/>
    </source>
</evidence>
<keyword evidence="9" id="KW-0342">GTP-binding</keyword>
<dbReference type="InterPro" id="IPR010505">
    <property type="entry name" value="MoaA_twitch"/>
</dbReference>
<evidence type="ECO:0000256" key="5">
    <source>
        <dbReference type="ARBA" id="ARBA00022723"/>
    </source>
</evidence>
<dbReference type="AlphaFoldDB" id="A0A0S3QRH0"/>
<dbReference type="SFLD" id="SFLDG01383">
    <property type="entry name" value="cyclic_pyranopterin_phosphate"/>
    <property type="match status" value="1"/>
</dbReference>
<dbReference type="PROSITE" id="PS51918">
    <property type="entry name" value="RADICAL_SAM"/>
    <property type="match status" value="1"/>
</dbReference>
<dbReference type="GO" id="GO:0005525">
    <property type="term" value="F:GTP binding"/>
    <property type="evidence" value="ECO:0007669"/>
    <property type="project" value="UniProtKB-KW"/>
</dbReference>
<dbReference type="SUPFAM" id="SSF102114">
    <property type="entry name" value="Radical SAM enzymes"/>
    <property type="match status" value="1"/>
</dbReference>
<dbReference type="InterPro" id="IPR000385">
    <property type="entry name" value="MoaA_NifB_PqqE_Fe-S-bd_CS"/>
</dbReference>
<dbReference type="PANTHER" id="PTHR22960">
    <property type="entry name" value="MOLYBDOPTERIN COFACTOR SYNTHESIS PROTEIN A"/>
    <property type="match status" value="1"/>
</dbReference>
<dbReference type="InterPro" id="IPR006638">
    <property type="entry name" value="Elp3/MiaA/NifB-like_rSAM"/>
</dbReference>
<keyword evidence="4" id="KW-0949">S-adenosyl-L-methionine</keyword>
<evidence type="ECO:0000256" key="4">
    <source>
        <dbReference type="ARBA" id="ARBA00022691"/>
    </source>
</evidence>